<dbReference type="SUPFAM" id="SSF101960">
    <property type="entry name" value="Stabilizer of iron transporter SufD"/>
    <property type="match status" value="1"/>
</dbReference>
<dbReference type="InterPro" id="IPR037284">
    <property type="entry name" value="SUF_FeS_clus_asmbl_SufBD_sf"/>
</dbReference>
<proteinExistence type="inferred from homology"/>
<dbReference type="Proteomes" id="UP000009376">
    <property type="component" value="Unassembled WGS sequence"/>
</dbReference>
<dbReference type="PANTHER" id="PTHR30508:SF1">
    <property type="entry name" value="UPF0051 PROTEIN ABCI8, CHLOROPLASTIC-RELATED"/>
    <property type="match status" value="1"/>
</dbReference>
<dbReference type="GO" id="GO:0016226">
    <property type="term" value="P:iron-sulfur cluster assembly"/>
    <property type="evidence" value="ECO:0007669"/>
    <property type="project" value="InterPro"/>
</dbReference>
<sequence>MYESEVVYNSVKKELEALGVIFCDTDTAVREHPELVKKYFGKVISPNDNKFAALNSAVWSGGSFIYVPKGVKVPMPLQAYFRINAANMGQFERTLIIADEGADLTYIEGCTAPVYSKDALHAAVVEVIAHKNAHVKYITVQNWSSDVYNLVTKRAFAYANAFVEWVDANMGSKVTEKYPSVYLMERGAKSNVLSVALANKGQHQDTGTKAVHLAPDTSSVIRSKSICLNGGRTTYRGLVKVNKGATDIKSST</sequence>
<evidence type="ECO:0000259" key="2">
    <source>
        <dbReference type="Pfam" id="PF01458"/>
    </source>
</evidence>
<evidence type="ECO:0000259" key="3">
    <source>
        <dbReference type="Pfam" id="PF19295"/>
    </source>
</evidence>
<feature type="domain" description="SUF system FeS cluster assembly SufBD core" evidence="2">
    <location>
        <begin position="81"/>
        <end position="250"/>
    </location>
</feature>
<name>D6GVJ0_PARA5</name>
<dbReference type="Pfam" id="PF01458">
    <property type="entry name" value="SUFBD_core"/>
    <property type="match status" value="1"/>
</dbReference>
<accession>D6GVJ0</accession>
<dbReference type="InterPro" id="IPR010231">
    <property type="entry name" value="SUF_FeS_clus_asmbl_SufB"/>
</dbReference>
<dbReference type="InterPro" id="IPR055346">
    <property type="entry name" value="Fe-S_cluster_assembly_SufBD"/>
</dbReference>
<feature type="domain" description="SUF system FeS cluster assembly SufBD N-terminal" evidence="3">
    <location>
        <begin position="16"/>
        <end position="78"/>
    </location>
</feature>
<evidence type="ECO:0000313" key="5">
    <source>
        <dbReference type="Proteomes" id="UP000009376"/>
    </source>
</evidence>
<dbReference type="InterPro" id="IPR000825">
    <property type="entry name" value="SUF_FeS_clus_asmbl_SufBD_core"/>
</dbReference>
<evidence type="ECO:0000256" key="1">
    <source>
        <dbReference type="ARBA" id="ARBA00043967"/>
    </source>
</evidence>
<dbReference type="NCBIfam" id="TIGR01980">
    <property type="entry name" value="sufB"/>
    <property type="match status" value="1"/>
</dbReference>
<dbReference type="Pfam" id="PF19295">
    <property type="entry name" value="SufBD_N"/>
    <property type="match status" value="1"/>
</dbReference>
<protein>
    <submittedName>
        <fullName evidence="4">SufBD protein</fullName>
    </submittedName>
</protein>
<gene>
    <name evidence="4" type="ORF">BJBARM5_0503</name>
</gene>
<evidence type="ECO:0000313" key="4">
    <source>
        <dbReference type="EMBL" id="EFD92730.1"/>
    </source>
</evidence>
<reference evidence="4 5" key="1">
    <citation type="journal article" date="2010" name="Proc. Natl. Acad. Sci. U.S.A.">
        <title>Enigmatic, ultrasmall, uncultivated Archaea.</title>
        <authorList>
            <person name="Baker B.J."/>
            <person name="Comolli L.R."/>
            <person name="Dick G.J."/>
            <person name="Hauser L.J."/>
            <person name="Hyatt D."/>
            <person name="Dill B.D."/>
            <person name="Land M.L."/>
            <person name="Verberkmoes N.C."/>
            <person name="Hettich R.L."/>
            <person name="Banfield J.F."/>
        </authorList>
    </citation>
    <scope>NUCLEOTIDE SEQUENCE [LARGE SCALE GENOMIC DNA]</scope>
</reference>
<organism evidence="4 5">
    <name type="scientific">Candidatus Parvarchaeum acidophilus ARMAN-5</name>
    <dbReference type="NCBI Taxonomy" id="662762"/>
    <lineage>
        <taxon>Archaea</taxon>
        <taxon>Candidatus Parvarchaeota</taxon>
        <taxon>Candidatus Parvarchaeum</taxon>
    </lineage>
</organism>
<comment type="similarity">
    <text evidence="1">Belongs to the iron-sulfur cluster assembly SufBD family.</text>
</comment>
<dbReference type="PANTHER" id="PTHR30508">
    <property type="entry name" value="FES CLUSTER ASSEMBLY PROTEIN SUF"/>
    <property type="match status" value="1"/>
</dbReference>
<dbReference type="EMBL" id="GG745554">
    <property type="protein sequence ID" value="EFD92730.1"/>
    <property type="molecule type" value="Genomic_DNA"/>
</dbReference>
<dbReference type="InterPro" id="IPR045595">
    <property type="entry name" value="SufBD_N"/>
</dbReference>
<dbReference type="AlphaFoldDB" id="D6GVJ0"/>